<organism evidence="1 2">
    <name type="scientific">Perkinsus chesapeaki</name>
    <name type="common">Clam parasite</name>
    <name type="synonym">Perkinsus andrewsi</name>
    <dbReference type="NCBI Taxonomy" id="330153"/>
    <lineage>
        <taxon>Eukaryota</taxon>
        <taxon>Sar</taxon>
        <taxon>Alveolata</taxon>
        <taxon>Perkinsozoa</taxon>
        <taxon>Perkinsea</taxon>
        <taxon>Perkinsida</taxon>
        <taxon>Perkinsidae</taxon>
        <taxon>Perkinsus</taxon>
    </lineage>
</organism>
<keyword evidence="2" id="KW-1185">Reference proteome</keyword>
<evidence type="ECO:0000313" key="2">
    <source>
        <dbReference type="Proteomes" id="UP000591131"/>
    </source>
</evidence>
<accession>A0A7J6MX51</accession>
<dbReference type="PANTHER" id="PTHR14614:SF132">
    <property type="entry name" value="PROTEIN-LYSINE METHYLTRANSFERASE C42C1.13"/>
    <property type="match status" value="1"/>
</dbReference>
<dbReference type="Gene3D" id="3.40.50.150">
    <property type="entry name" value="Vaccinia Virus protein VP39"/>
    <property type="match status" value="1"/>
</dbReference>
<dbReference type="CDD" id="cd02440">
    <property type="entry name" value="AdoMet_MTases"/>
    <property type="match status" value="1"/>
</dbReference>
<sequence length="220" mass="24778">MGTDIQCESAALTTTGGRVWSASHDMFTFLKEKTDIFSLKKGRILELGSGCGWLGMEVASLLPSTVEVVLTEQEEGGGLQWLQHNVELNQQRGVPLDNVTCRTCDWNEVPDDLRNVDWDFIIGTELVYLPILTKIFPRAISQLIHPPNTQVYYGHMLGRYESMDLDLIDNFRALNLEPREQLQPGMTELPPEDEHFTQLFPEMRLAVYKIAPVTSGIPAS</sequence>
<dbReference type="OrthoDB" id="46564at2759"/>
<gene>
    <name evidence="1" type="ORF">FOL47_007004</name>
</gene>
<dbReference type="Pfam" id="PF10294">
    <property type="entry name" value="Methyltransf_16"/>
    <property type="match status" value="1"/>
</dbReference>
<proteinExistence type="predicted"/>
<name>A0A7J6MX51_PERCH</name>
<dbReference type="InterPro" id="IPR029063">
    <property type="entry name" value="SAM-dependent_MTases_sf"/>
</dbReference>
<evidence type="ECO:0000313" key="1">
    <source>
        <dbReference type="EMBL" id="KAF4675937.1"/>
    </source>
</evidence>
<comment type="caution">
    <text evidence="1">The sequence shown here is derived from an EMBL/GenBank/DDBJ whole genome shotgun (WGS) entry which is preliminary data.</text>
</comment>
<dbReference type="InterPro" id="IPR019410">
    <property type="entry name" value="Methyltransf_16"/>
</dbReference>
<protein>
    <submittedName>
        <fullName evidence="1">Uncharacterized protein</fullName>
    </submittedName>
</protein>
<reference evidence="1 2" key="1">
    <citation type="submission" date="2020-04" db="EMBL/GenBank/DDBJ databases">
        <title>Perkinsus chesapeaki whole genome sequence.</title>
        <authorList>
            <person name="Bogema D.R."/>
        </authorList>
    </citation>
    <scope>NUCLEOTIDE SEQUENCE [LARGE SCALE GENOMIC DNA]</scope>
    <source>
        <strain evidence="1">ATCC PRA-425</strain>
    </source>
</reference>
<dbReference type="AlphaFoldDB" id="A0A7J6MX51"/>
<dbReference type="EMBL" id="JAAPAO010000040">
    <property type="protein sequence ID" value="KAF4675937.1"/>
    <property type="molecule type" value="Genomic_DNA"/>
</dbReference>
<dbReference type="PANTHER" id="PTHR14614">
    <property type="entry name" value="HEPATOCELLULAR CARCINOMA-ASSOCIATED ANTIGEN"/>
    <property type="match status" value="1"/>
</dbReference>
<dbReference type="Proteomes" id="UP000591131">
    <property type="component" value="Unassembled WGS sequence"/>
</dbReference>
<dbReference type="SUPFAM" id="SSF53335">
    <property type="entry name" value="S-adenosyl-L-methionine-dependent methyltransferases"/>
    <property type="match status" value="1"/>
</dbReference>